<feature type="region of interest" description="Disordered" evidence="1">
    <location>
        <begin position="322"/>
        <end position="353"/>
    </location>
</feature>
<accession>A0AAW2LQ79</accession>
<proteinExistence type="predicted"/>
<comment type="caution">
    <text evidence="3">The sequence shown here is derived from an EMBL/GenBank/DDBJ whole genome shotgun (WGS) entry which is preliminary data.</text>
</comment>
<evidence type="ECO:0000256" key="1">
    <source>
        <dbReference type="SAM" id="MobiDB-lite"/>
    </source>
</evidence>
<evidence type="ECO:0000313" key="3">
    <source>
        <dbReference type="EMBL" id="KAL0320316.1"/>
    </source>
</evidence>
<gene>
    <name evidence="3" type="ORF">Sradi_5293100</name>
</gene>
<dbReference type="Pfam" id="PF02992">
    <property type="entry name" value="Transposase_21"/>
    <property type="match status" value="1"/>
</dbReference>
<dbReference type="InterPro" id="IPR029480">
    <property type="entry name" value="Transpos_assoc"/>
</dbReference>
<name>A0AAW2LQ79_SESRA</name>
<feature type="domain" description="Transposase-associated" evidence="2">
    <location>
        <begin position="8"/>
        <end position="55"/>
    </location>
</feature>
<feature type="compositionally biased region" description="Polar residues" evidence="1">
    <location>
        <begin position="322"/>
        <end position="336"/>
    </location>
</feature>
<evidence type="ECO:0000259" key="2">
    <source>
        <dbReference type="Pfam" id="PF13963"/>
    </source>
</evidence>
<reference evidence="3" key="1">
    <citation type="submission" date="2020-06" db="EMBL/GenBank/DDBJ databases">
        <authorList>
            <person name="Li T."/>
            <person name="Hu X."/>
            <person name="Zhang T."/>
            <person name="Song X."/>
            <person name="Zhang H."/>
            <person name="Dai N."/>
            <person name="Sheng W."/>
            <person name="Hou X."/>
            <person name="Wei L."/>
        </authorList>
    </citation>
    <scope>NUCLEOTIDE SEQUENCE</scope>
    <source>
        <strain evidence="3">G02</strain>
        <tissue evidence="3">Leaf</tissue>
    </source>
</reference>
<dbReference type="EMBL" id="JACGWJ010000024">
    <property type="protein sequence ID" value="KAL0320316.1"/>
    <property type="molecule type" value="Genomic_DNA"/>
</dbReference>
<reference evidence="3" key="2">
    <citation type="journal article" date="2024" name="Plant">
        <title>Genomic evolution and insights into agronomic trait innovations of Sesamum species.</title>
        <authorList>
            <person name="Miao H."/>
            <person name="Wang L."/>
            <person name="Qu L."/>
            <person name="Liu H."/>
            <person name="Sun Y."/>
            <person name="Le M."/>
            <person name="Wang Q."/>
            <person name="Wei S."/>
            <person name="Zheng Y."/>
            <person name="Lin W."/>
            <person name="Duan Y."/>
            <person name="Cao H."/>
            <person name="Xiong S."/>
            <person name="Wang X."/>
            <person name="Wei L."/>
            <person name="Li C."/>
            <person name="Ma Q."/>
            <person name="Ju M."/>
            <person name="Zhao R."/>
            <person name="Li G."/>
            <person name="Mu C."/>
            <person name="Tian Q."/>
            <person name="Mei H."/>
            <person name="Zhang T."/>
            <person name="Gao T."/>
            <person name="Zhang H."/>
        </authorList>
    </citation>
    <scope>NUCLEOTIDE SEQUENCE</scope>
    <source>
        <strain evidence="3">G02</strain>
    </source>
</reference>
<protein>
    <recommendedName>
        <fullName evidence="2">Transposase-associated domain-containing protein</fullName>
    </recommendedName>
</protein>
<sequence>MYEKNLLNRASLTPEFEDYVTAFIEWAKSQHVYMSGEKIRCPCGKCRNKVFKTPDEDEQTTLAPAEEGSSTHCGDATQMNWAQMMIFYAAGSVFWSSTYNQDGDPDDGTRLCPIYAGSCSYYYGRGPYDYVSRLADRFYDVLHAAEQPLWNGCAQSQLGVVARLVDIKDDIDLEYLKFCGEARYLPLTLSLQRLYASQATAEQMTWHANHQMEGRSMCPRLMRRRGGIFIRHTPILQRNHVMFRLSLCINGFAPHRQYGRTYSCWTIILTPYNLPPRMCISSEYMFLTMVIPGPSNLKRLIEEQMTDMMVMMREMQTSSSIVGLSQPTTFSTTPAQPTIDPQPPNDDEMGGLD</sequence>
<dbReference type="InterPro" id="IPR004242">
    <property type="entry name" value="Transposase_21"/>
</dbReference>
<organism evidence="3">
    <name type="scientific">Sesamum radiatum</name>
    <name type="common">Black benniseed</name>
    <dbReference type="NCBI Taxonomy" id="300843"/>
    <lineage>
        <taxon>Eukaryota</taxon>
        <taxon>Viridiplantae</taxon>
        <taxon>Streptophyta</taxon>
        <taxon>Embryophyta</taxon>
        <taxon>Tracheophyta</taxon>
        <taxon>Spermatophyta</taxon>
        <taxon>Magnoliopsida</taxon>
        <taxon>eudicotyledons</taxon>
        <taxon>Gunneridae</taxon>
        <taxon>Pentapetalae</taxon>
        <taxon>asterids</taxon>
        <taxon>lamiids</taxon>
        <taxon>Lamiales</taxon>
        <taxon>Pedaliaceae</taxon>
        <taxon>Sesamum</taxon>
    </lineage>
</organism>
<dbReference type="Pfam" id="PF13963">
    <property type="entry name" value="Transpos_assoc"/>
    <property type="match status" value="1"/>
</dbReference>
<dbReference type="AlphaFoldDB" id="A0AAW2LQ79"/>